<name>A0A3B0W7W2_9ZZZZ</name>
<feature type="coiled-coil region" evidence="4">
    <location>
        <begin position="47"/>
        <end position="74"/>
    </location>
</feature>
<dbReference type="AlphaFoldDB" id="A0A3B0W7W2"/>
<dbReference type="PANTHER" id="PTHR34137">
    <property type="entry name" value="EXODEOXYRIBONUCLEASE 7 SMALL SUBUNIT"/>
    <property type="match status" value="1"/>
</dbReference>
<keyword evidence="1" id="KW-0963">Cytoplasm</keyword>
<dbReference type="NCBIfam" id="TIGR01280">
    <property type="entry name" value="xseB"/>
    <property type="match status" value="1"/>
</dbReference>
<dbReference type="PANTHER" id="PTHR34137:SF1">
    <property type="entry name" value="EXODEOXYRIBONUCLEASE 7 SMALL SUBUNIT"/>
    <property type="match status" value="1"/>
</dbReference>
<dbReference type="SUPFAM" id="SSF116842">
    <property type="entry name" value="XseB-like"/>
    <property type="match status" value="1"/>
</dbReference>
<dbReference type="EMBL" id="UOFD01000038">
    <property type="protein sequence ID" value="VAW51998.1"/>
    <property type="molecule type" value="Genomic_DNA"/>
</dbReference>
<dbReference type="GO" id="GO:0008855">
    <property type="term" value="F:exodeoxyribonuclease VII activity"/>
    <property type="evidence" value="ECO:0007669"/>
    <property type="project" value="InterPro"/>
</dbReference>
<evidence type="ECO:0000313" key="5">
    <source>
        <dbReference type="EMBL" id="VAW51998.1"/>
    </source>
</evidence>
<proteinExistence type="inferred from homology"/>
<dbReference type="GO" id="GO:0006308">
    <property type="term" value="P:DNA catabolic process"/>
    <property type="evidence" value="ECO:0007669"/>
    <property type="project" value="InterPro"/>
</dbReference>
<evidence type="ECO:0000256" key="2">
    <source>
        <dbReference type="ARBA" id="ARBA00022722"/>
    </source>
</evidence>
<keyword evidence="4" id="KW-0175">Coiled coil</keyword>
<dbReference type="PIRSF" id="PIRSF006488">
    <property type="entry name" value="Exonuc_VII_S"/>
    <property type="match status" value="1"/>
</dbReference>
<organism evidence="5">
    <name type="scientific">hydrothermal vent metagenome</name>
    <dbReference type="NCBI Taxonomy" id="652676"/>
    <lineage>
        <taxon>unclassified sequences</taxon>
        <taxon>metagenomes</taxon>
        <taxon>ecological metagenomes</taxon>
    </lineage>
</organism>
<sequence length="80" mass="8977">MAKKTPTTKPNFEKALSDLESLVEDMEQGNLSLEDSLKRFEKGIALSTECQQALQNAELKIKQLVEKNGKLLEQDIELDA</sequence>
<dbReference type="Gene3D" id="1.10.287.1040">
    <property type="entry name" value="Exonuclease VII, small subunit"/>
    <property type="match status" value="1"/>
</dbReference>
<reference evidence="5" key="1">
    <citation type="submission" date="2018-06" db="EMBL/GenBank/DDBJ databases">
        <authorList>
            <person name="Zhirakovskaya E."/>
        </authorList>
    </citation>
    <scope>NUCLEOTIDE SEQUENCE</scope>
</reference>
<evidence type="ECO:0000256" key="1">
    <source>
        <dbReference type="ARBA" id="ARBA00022490"/>
    </source>
</evidence>
<dbReference type="HAMAP" id="MF_00337">
    <property type="entry name" value="Exonuc_7_S"/>
    <property type="match status" value="1"/>
</dbReference>
<dbReference type="GO" id="GO:0005829">
    <property type="term" value="C:cytosol"/>
    <property type="evidence" value="ECO:0007669"/>
    <property type="project" value="TreeGrafter"/>
</dbReference>
<dbReference type="NCBIfam" id="NF002140">
    <property type="entry name" value="PRK00977.1-4"/>
    <property type="match status" value="1"/>
</dbReference>
<gene>
    <name evidence="5" type="ORF">MNBD_GAMMA06-878</name>
</gene>
<protein>
    <submittedName>
        <fullName evidence="5">Exodeoxyribonuclease VII small subunit</fullName>
    </submittedName>
</protein>
<evidence type="ECO:0000256" key="4">
    <source>
        <dbReference type="SAM" id="Coils"/>
    </source>
</evidence>
<accession>A0A3B0W7W2</accession>
<dbReference type="GO" id="GO:0009318">
    <property type="term" value="C:exodeoxyribonuclease VII complex"/>
    <property type="evidence" value="ECO:0007669"/>
    <property type="project" value="InterPro"/>
</dbReference>
<dbReference type="InterPro" id="IPR037004">
    <property type="entry name" value="Exonuc_VII_ssu_sf"/>
</dbReference>
<evidence type="ECO:0000256" key="3">
    <source>
        <dbReference type="ARBA" id="ARBA00022801"/>
    </source>
</evidence>
<keyword evidence="3" id="KW-0378">Hydrolase</keyword>
<keyword evidence="2" id="KW-0540">Nuclease</keyword>
<dbReference type="InterPro" id="IPR003761">
    <property type="entry name" value="Exonuc_VII_S"/>
</dbReference>
<dbReference type="Pfam" id="PF02609">
    <property type="entry name" value="Exonuc_VII_S"/>
    <property type="match status" value="1"/>
</dbReference>